<organism evidence="5 6">
    <name type="scientific">Xanthobacter tagetidis</name>
    <dbReference type="NCBI Taxonomy" id="60216"/>
    <lineage>
        <taxon>Bacteria</taxon>
        <taxon>Pseudomonadati</taxon>
        <taxon>Pseudomonadota</taxon>
        <taxon>Alphaproteobacteria</taxon>
        <taxon>Hyphomicrobiales</taxon>
        <taxon>Xanthobacteraceae</taxon>
        <taxon>Xanthobacter</taxon>
    </lineage>
</organism>
<dbReference type="InterPro" id="IPR008920">
    <property type="entry name" value="TF_FadR/GntR_C"/>
</dbReference>
<dbReference type="SUPFAM" id="SSF46785">
    <property type="entry name" value="Winged helix' DNA-binding domain"/>
    <property type="match status" value="1"/>
</dbReference>
<dbReference type="OrthoDB" id="9789310at2"/>
<dbReference type="PANTHER" id="PTHR43537:SF49">
    <property type="entry name" value="TRANSCRIPTIONAL REGULATORY PROTEIN"/>
    <property type="match status" value="1"/>
</dbReference>
<dbReference type="InterPro" id="IPR036388">
    <property type="entry name" value="WH-like_DNA-bd_sf"/>
</dbReference>
<sequence length="229" mass="26463">MTYQDINVKPIETESSFRMKAYKALKAAIMEMDIYSHREDIRLEERQLSEKLGVSRTPIREAMTLLEQEGFVRSVPRRGIFVVRKTRQEILEMITVWAALESMAARLACARASEAEIRELRENVRAFADRDPEEFVSEYSEANLAFHKIIIRMSGCELIAEMTEGLFPHMRGVRNVTIGQDHRAQRSIVDHTRIVAAIEKRDADLAERLVREHTLGLARHVEEHGEFLD</sequence>
<keyword evidence="1" id="KW-0805">Transcription regulation</keyword>
<feature type="domain" description="HTH gntR-type" evidence="4">
    <location>
        <begin position="15"/>
        <end position="85"/>
    </location>
</feature>
<reference evidence="5 6" key="1">
    <citation type="submission" date="2018-10" db="EMBL/GenBank/DDBJ databases">
        <title>Xanthobacter tagetidis genome sequencing and assembly.</title>
        <authorList>
            <person name="Maclea K.S."/>
            <person name="Goen A.E."/>
            <person name="Fatima S.A."/>
        </authorList>
    </citation>
    <scope>NUCLEOTIDE SEQUENCE [LARGE SCALE GENOMIC DNA]</scope>
    <source>
        <strain evidence="5 6">ATCC 700314</strain>
    </source>
</reference>
<keyword evidence="6" id="KW-1185">Reference proteome</keyword>
<dbReference type="Pfam" id="PF07729">
    <property type="entry name" value="FCD"/>
    <property type="match status" value="1"/>
</dbReference>
<dbReference type="Proteomes" id="UP000269692">
    <property type="component" value="Unassembled WGS sequence"/>
</dbReference>
<evidence type="ECO:0000256" key="2">
    <source>
        <dbReference type="ARBA" id="ARBA00023125"/>
    </source>
</evidence>
<dbReference type="SMART" id="SM00345">
    <property type="entry name" value="HTH_GNTR"/>
    <property type="match status" value="1"/>
</dbReference>
<dbReference type="RefSeq" id="WP_121623878.1">
    <property type="nucleotide sequence ID" value="NZ_JACIIW010000001.1"/>
</dbReference>
<evidence type="ECO:0000313" key="6">
    <source>
        <dbReference type="Proteomes" id="UP000269692"/>
    </source>
</evidence>
<evidence type="ECO:0000259" key="4">
    <source>
        <dbReference type="PROSITE" id="PS50949"/>
    </source>
</evidence>
<dbReference type="SUPFAM" id="SSF48008">
    <property type="entry name" value="GntR ligand-binding domain-like"/>
    <property type="match status" value="1"/>
</dbReference>
<keyword evidence="2" id="KW-0238">DNA-binding</keyword>
<dbReference type="CDD" id="cd07377">
    <property type="entry name" value="WHTH_GntR"/>
    <property type="match status" value="1"/>
</dbReference>
<accession>A0A3L7AD16</accession>
<dbReference type="PRINTS" id="PR00033">
    <property type="entry name" value="HTHASNC"/>
</dbReference>
<dbReference type="PANTHER" id="PTHR43537">
    <property type="entry name" value="TRANSCRIPTIONAL REGULATOR, GNTR FAMILY"/>
    <property type="match status" value="1"/>
</dbReference>
<dbReference type="Gene3D" id="1.20.120.530">
    <property type="entry name" value="GntR ligand-binding domain-like"/>
    <property type="match status" value="1"/>
</dbReference>
<evidence type="ECO:0000313" key="5">
    <source>
        <dbReference type="EMBL" id="RLP77700.1"/>
    </source>
</evidence>
<dbReference type="EMBL" id="RCTF01000010">
    <property type="protein sequence ID" value="RLP77700.1"/>
    <property type="molecule type" value="Genomic_DNA"/>
</dbReference>
<name>A0A3L7AD16_9HYPH</name>
<dbReference type="InterPro" id="IPR036390">
    <property type="entry name" value="WH_DNA-bd_sf"/>
</dbReference>
<dbReference type="AlphaFoldDB" id="A0A3L7AD16"/>
<dbReference type="InterPro" id="IPR011711">
    <property type="entry name" value="GntR_C"/>
</dbReference>
<comment type="caution">
    <text evidence="5">The sequence shown here is derived from an EMBL/GenBank/DDBJ whole genome shotgun (WGS) entry which is preliminary data.</text>
</comment>
<dbReference type="GO" id="GO:0003700">
    <property type="term" value="F:DNA-binding transcription factor activity"/>
    <property type="evidence" value="ECO:0007669"/>
    <property type="project" value="InterPro"/>
</dbReference>
<dbReference type="Gene3D" id="1.10.10.10">
    <property type="entry name" value="Winged helix-like DNA-binding domain superfamily/Winged helix DNA-binding domain"/>
    <property type="match status" value="1"/>
</dbReference>
<dbReference type="SMART" id="SM00895">
    <property type="entry name" value="FCD"/>
    <property type="match status" value="1"/>
</dbReference>
<keyword evidence="3" id="KW-0804">Transcription</keyword>
<gene>
    <name evidence="5" type="ORF">D9R14_13650</name>
</gene>
<dbReference type="PRINTS" id="PR00035">
    <property type="entry name" value="HTHGNTR"/>
</dbReference>
<dbReference type="Pfam" id="PF00392">
    <property type="entry name" value="GntR"/>
    <property type="match status" value="1"/>
</dbReference>
<proteinExistence type="predicted"/>
<dbReference type="InterPro" id="IPR000524">
    <property type="entry name" value="Tscrpt_reg_HTH_GntR"/>
</dbReference>
<dbReference type="PROSITE" id="PS50949">
    <property type="entry name" value="HTH_GNTR"/>
    <property type="match status" value="1"/>
</dbReference>
<protein>
    <submittedName>
        <fullName evidence="5">GntR family transcriptional regulator</fullName>
    </submittedName>
</protein>
<evidence type="ECO:0000256" key="1">
    <source>
        <dbReference type="ARBA" id="ARBA00023015"/>
    </source>
</evidence>
<dbReference type="GO" id="GO:0043565">
    <property type="term" value="F:sequence-specific DNA binding"/>
    <property type="evidence" value="ECO:0007669"/>
    <property type="project" value="InterPro"/>
</dbReference>
<evidence type="ECO:0000256" key="3">
    <source>
        <dbReference type="ARBA" id="ARBA00023163"/>
    </source>
</evidence>
<dbReference type="InterPro" id="IPR000485">
    <property type="entry name" value="AsnC-type_HTH_dom"/>
</dbReference>